<dbReference type="PANTHER" id="PTHR43648:SF1">
    <property type="entry name" value="ELECTRON TRANSFER FLAVOPROTEIN BETA SUBUNIT LYSINE METHYLTRANSFERASE"/>
    <property type="match status" value="1"/>
</dbReference>
<dbReference type="SUPFAM" id="SSF53335">
    <property type="entry name" value="S-adenosyl-L-methionine-dependent methyltransferases"/>
    <property type="match status" value="1"/>
</dbReference>
<reference evidence="3" key="1">
    <citation type="journal article" date="2020" name="mSystems">
        <title>Genome- and Community-Level Interaction Insights into Carbon Utilization and Element Cycling Functions of Hydrothermarchaeota in Hydrothermal Sediment.</title>
        <authorList>
            <person name="Zhou Z."/>
            <person name="Liu Y."/>
            <person name="Xu W."/>
            <person name="Pan J."/>
            <person name="Luo Z.H."/>
            <person name="Li M."/>
        </authorList>
    </citation>
    <scope>NUCLEOTIDE SEQUENCE [LARGE SCALE GENOMIC DNA]</scope>
    <source>
        <strain evidence="3">HyVt-533</strain>
    </source>
</reference>
<dbReference type="Proteomes" id="UP000886101">
    <property type="component" value="Unassembled WGS sequence"/>
</dbReference>
<accession>A0A7V5U320</accession>
<dbReference type="GO" id="GO:0008276">
    <property type="term" value="F:protein methyltransferase activity"/>
    <property type="evidence" value="ECO:0007669"/>
    <property type="project" value="TreeGrafter"/>
</dbReference>
<keyword evidence="1 3" id="KW-0489">Methyltransferase</keyword>
<name>A0A7V5U320_9BACT</name>
<dbReference type="Gene3D" id="3.40.50.150">
    <property type="entry name" value="Vaccinia Virus protein VP39"/>
    <property type="match status" value="1"/>
</dbReference>
<dbReference type="AlphaFoldDB" id="A0A7V5U320"/>
<keyword evidence="2" id="KW-0808">Transferase</keyword>
<dbReference type="PANTHER" id="PTHR43648">
    <property type="entry name" value="ELECTRON TRANSFER FLAVOPROTEIN BETA SUBUNIT LYSINE METHYLTRANSFERASE"/>
    <property type="match status" value="1"/>
</dbReference>
<evidence type="ECO:0000256" key="2">
    <source>
        <dbReference type="ARBA" id="ARBA00022679"/>
    </source>
</evidence>
<feature type="non-terminal residue" evidence="3">
    <location>
        <position position="1"/>
    </location>
</feature>
<sequence>KVILETDRDDFCLPGLIYQEKLEAGRKLLLFETFPPEARLRLLGEIIEVSKTEPDLLKLGSGLAISPLGPPAPDRLVIKTGGAFGSGFHPTTRLCLEILDALPPAPGVALDLGTGTGILALLLAHKGWARVLAVDVDPKAVAVLKHNIEQNSLGGRVFPLLGDLTALKGPFALVVANLYLRLLIPGAVHIRSLLASGGRLVLSGFLASSLPAVKRAYAGLIPAKELVYQGWAAVSFVIP</sequence>
<dbReference type="Pfam" id="PF06325">
    <property type="entry name" value="PrmA"/>
    <property type="match status" value="1"/>
</dbReference>
<gene>
    <name evidence="3" type="ORF">ENJ96_07385</name>
</gene>
<evidence type="ECO:0000256" key="1">
    <source>
        <dbReference type="ARBA" id="ARBA00022603"/>
    </source>
</evidence>
<dbReference type="InterPro" id="IPR029063">
    <property type="entry name" value="SAM-dependent_MTases_sf"/>
</dbReference>
<dbReference type="InterPro" id="IPR050078">
    <property type="entry name" value="Ribosomal_L11_MeTrfase_PrmA"/>
</dbReference>
<proteinExistence type="predicted"/>
<dbReference type="EMBL" id="DROK01000217">
    <property type="protein sequence ID" value="HHI97661.1"/>
    <property type="molecule type" value="Genomic_DNA"/>
</dbReference>
<comment type="caution">
    <text evidence="3">The sequence shown here is derived from an EMBL/GenBank/DDBJ whole genome shotgun (WGS) entry which is preliminary data.</text>
</comment>
<organism evidence="3">
    <name type="scientific">Thermodesulfatator atlanticus</name>
    <dbReference type="NCBI Taxonomy" id="501497"/>
    <lineage>
        <taxon>Bacteria</taxon>
        <taxon>Pseudomonadati</taxon>
        <taxon>Thermodesulfobacteriota</taxon>
        <taxon>Thermodesulfobacteria</taxon>
        <taxon>Thermodesulfobacteriales</taxon>
        <taxon>Thermodesulfatatoraceae</taxon>
        <taxon>Thermodesulfatator</taxon>
    </lineage>
</organism>
<dbReference type="CDD" id="cd02440">
    <property type="entry name" value="AdoMet_MTases"/>
    <property type="match status" value="1"/>
</dbReference>
<dbReference type="GO" id="GO:0032259">
    <property type="term" value="P:methylation"/>
    <property type="evidence" value="ECO:0007669"/>
    <property type="project" value="UniProtKB-KW"/>
</dbReference>
<protein>
    <submittedName>
        <fullName evidence="3">Methyltransferase domain-containing protein</fullName>
    </submittedName>
</protein>
<evidence type="ECO:0000313" key="3">
    <source>
        <dbReference type="EMBL" id="HHI97661.1"/>
    </source>
</evidence>